<dbReference type="OrthoDB" id="5405937at2"/>
<dbReference type="InterPro" id="IPR014347">
    <property type="entry name" value="Tautomerase/MIF_sf"/>
</dbReference>
<comment type="caution">
    <text evidence="3">The sequence shown here is derived from an EMBL/GenBank/DDBJ whole genome shotgun (WGS) entry which is preliminary data.</text>
</comment>
<accession>A0A4Z0PZ56</accession>
<dbReference type="EMBL" id="SRMB01000006">
    <property type="protein sequence ID" value="TGE22725.1"/>
    <property type="molecule type" value="Genomic_DNA"/>
</dbReference>
<evidence type="ECO:0000259" key="2">
    <source>
        <dbReference type="Pfam" id="PF01361"/>
    </source>
</evidence>
<dbReference type="RefSeq" id="WP_135398645.1">
    <property type="nucleotide sequence ID" value="NZ_SRMB01000006.1"/>
</dbReference>
<organism evidence="3 4">
    <name type="scientific">Hymenobacter metallicola</name>
    <dbReference type="NCBI Taxonomy" id="2563114"/>
    <lineage>
        <taxon>Bacteria</taxon>
        <taxon>Pseudomonadati</taxon>
        <taxon>Bacteroidota</taxon>
        <taxon>Cytophagia</taxon>
        <taxon>Cytophagales</taxon>
        <taxon>Hymenobacteraceae</taxon>
        <taxon>Hymenobacter</taxon>
    </lineage>
</organism>
<dbReference type="SUPFAM" id="SSF55331">
    <property type="entry name" value="Tautomerase/MIF"/>
    <property type="match status" value="1"/>
</dbReference>
<evidence type="ECO:0000256" key="1">
    <source>
        <dbReference type="ARBA" id="ARBA00023235"/>
    </source>
</evidence>
<keyword evidence="1" id="KW-0413">Isomerase</keyword>
<proteinExistence type="predicted"/>
<dbReference type="Pfam" id="PF01361">
    <property type="entry name" value="Tautomerase"/>
    <property type="match status" value="1"/>
</dbReference>
<dbReference type="Proteomes" id="UP000298471">
    <property type="component" value="Unassembled WGS sequence"/>
</dbReference>
<dbReference type="Gene3D" id="3.30.429.10">
    <property type="entry name" value="Macrophage Migration Inhibitory Factor"/>
    <property type="match status" value="1"/>
</dbReference>
<dbReference type="InterPro" id="IPR004370">
    <property type="entry name" value="4-OT-like_dom"/>
</dbReference>
<evidence type="ECO:0000313" key="3">
    <source>
        <dbReference type="EMBL" id="TGE22725.1"/>
    </source>
</evidence>
<name>A0A4Z0PZ56_9BACT</name>
<gene>
    <name evidence="3" type="ORF">E5K02_23640</name>
</gene>
<feature type="domain" description="4-oxalocrotonate tautomerase-like" evidence="2">
    <location>
        <begin position="5"/>
        <end position="49"/>
    </location>
</feature>
<reference evidence="3 4" key="1">
    <citation type="submission" date="2019-04" db="EMBL/GenBank/DDBJ databases">
        <authorList>
            <person name="Feng G."/>
            <person name="Zhang J."/>
            <person name="Zhu H."/>
        </authorList>
    </citation>
    <scope>NUCLEOTIDE SEQUENCE [LARGE SCALE GENOMIC DNA]</scope>
    <source>
        <strain evidence="3 4">9PBR-1</strain>
    </source>
</reference>
<dbReference type="AlphaFoldDB" id="A0A4Z0PZ56"/>
<protein>
    <submittedName>
        <fullName evidence="3">4-oxalocrotonate tautomerase</fullName>
    </submittedName>
</protein>
<evidence type="ECO:0000313" key="4">
    <source>
        <dbReference type="Proteomes" id="UP000298471"/>
    </source>
</evidence>
<keyword evidence="4" id="KW-1185">Reference proteome</keyword>
<dbReference type="GO" id="GO:0016853">
    <property type="term" value="F:isomerase activity"/>
    <property type="evidence" value="ECO:0007669"/>
    <property type="project" value="UniProtKB-KW"/>
</dbReference>
<sequence>MAHSIKLALGSTEEQKQRLAAQIVRAMGIAGTDEASVFAAIEEVPPVAWMEQVYQADILPH</sequence>